<evidence type="ECO:0000313" key="1">
    <source>
        <dbReference type="EMBL" id="MBR9726778.1"/>
    </source>
</evidence>
<dbReference type="InterPro" id="IPR021732">
    <property type="entry name" value="DUF3301"/>
</dbReference>
<sequence length="128" mass="14264">MMSDFLIIVAVVVIAAFFWQLRQMAELSKMFAEQSCAKQRVQFLSIAMVNAKPTIGGHTGLCWHTRFMFEFSTNGENLYQAHIHMKGKTILKVDWPIFPEPDWQNAPMAKGKFGGCGSGGGCNSGKCR</sequence>
<name>A0ABS5HYC3_9GAMM</name>
<accession>A0ABS5HYC3</accession>
<gene>
    <name evidence="1" type="ORF">G3R48_02075</name>
</gene>
<keyword evidence="2" id="KW-1185">Reference proteome</keyword>
<reference evidence="1 2" key="1">
    <citation type="submission" date="2020-02" db="EMBL/GenBank/DDBJ databases">
        <title>Shewanella WXL01 sp. nov., a marine bacterium isolated from green algae in Luhuitou Fringing Reef (Northern South China Sea).</title>
        <authorList>
            <person name="Wang X."/>
        </authorList>
    </citation>
    <scope>NUCLEOTIDE SEQUENCE [LARGE SCALE GENOMIC DNA]</scope>
    <source>
        <strain evidence="1 2">MCCC 1A01895</strain>
    </source>
</reference>
<dbReference type="EMBL" id="JAAIKR010000001">
    <property type="protein sequence ID" value="MBR9726778.1"/>
    <property type="molecule type" value="Genomic_DNA"/>
</dbReference>
<dbReference type="RefSeq" id="WP_153660785.1">
    <property type="nucleotide sequence ID" value="NZ_JAAIKR010000001.1"/>
</dbReference>
<comment type="caution">
    <text evidence="1">The sequence shown here is derived from an EMBL/GenBank/DDBJ whole genome shotgun (WGS) entry which is preliminary data.</text>
</comment>
<organism evidence="1 2">
    <name type="scientific">Shewanella intestini</name>
    <dbReference type="NCBI Taxonomy" id="2017544"/>
    <lineage>
        <taxon>Bacteria</taxon>
        <taxon>Pseudomonadati</taxon>
        <taxon>Pseudomonadota</taxon>
        <taxon>Gammaproteobacteria</taxon>
        <taxon>Alteromonadales</taxon>
        <taxon>Shewanellaceae</taxon>
        <taxon>Shewanella</taxon>
    </lineage>
</organism>
<evidence type="ECO:0000313" key="2">
    <source>
        <dbReference type="Proteomes" id="UP000811844"/>
    </source>
</evidence>
<dbReference type="Pfam" id="PF11743">
    <property type="entry name" value="DUF3301"/>
    <property type="match status" value="1"/>
</dbReference>
<proteinExistence type="predicted"/>
<dbReference type="Proteomes" id="UP000811844">
    <property type="component" value="Unassembled WGS sequence"/>
</dbReference>
<protein>
    <submittedName>
        <fullName evidence="1">DUF3301 domain-containing protein</fullName>
    </submittedName>
</protein>